<keyword evidence="2" id="KW-0808">Transferase</keyword>
<dbReference type="Pfam" id="PF01202">
    <property type="entry name" value="SKI"/>
    <property type="match status" value="1"/>
</dbReference>
<name>W1YB60_9ZZZZ</name>
<dbReference type="AlphaFoldDB" id="W1YB60"/>
<dbReference type="InterPro" id="IPR031322">
    <property type="entry name" value="Shikimate/glucono_kinase"/>
</dbReference>
<feature type="region of interest" description="Disordered" evidence="1">
    <location>
        <begin position="46"/>
        <end position="74"/>
    </location>
</feature>
<keyword evidence="2" id="KW-0418">Kinase</keyword>
<organism evidence="2">
    <name type="scientific">human gut metagenome</name>
    <dbReference type="NCBI Taxonomy" id="408170"/>
    <lineage>
        <taxon>unclassified sequences</taxon>
        <taxon>metagenomes</taxon>
        <taxon>organismal metagenomes</taxon>
    </lineage>
</organism>
<feature type="non-terminal residue" evidence="2">
    <location>
        <position position="1"/>
    </location>
</feature>
<gene>
    <name evidence="2" type="ORF">Q604_UNBC06369G0001</name>
</gene>
<accession>W1YB60</accession>
<evidence type="ECO:0000313" key="2">
    <source>
        <dbReference type="EMBL" id="ETJ39757.1"/>
    </source>
</evidence>
<dbReference type="EMBL" id="AZMM01006369">
    <property type="protein sequence ID" value="ETJ39757.1"/>
    <property type="molecule type" value="Genomic_DNA"/>
</dbReference>
<sequence length="74" mass="7537">LRHVLTSPAAAQGVVALGGGAVLREENRRMLTGRLVIHLAAEPATAAAHVGDGTGRPLMRPAGSSSDDEDLLAN</sequence>
<reference evidence="2" key="1">
    <citation type="submission" date="2013-12" db="EMBL/GenBank/DDBJ databases">
        <title>A Varibaculum cambriense genome reconstructed from a premature infant gut community with otherwise low bacterial novelty that shifts toward anaerobic metabolism during the third week of life.</title>
        <authorList>
            <person name="Brown C.T."/>
            <person name="Sharon I."/>
            <person name="Thomas B.C."/>
            <person name="Castelle C.J."/>
            <person name="Morowitz M.J."/>
            <person name="Banfield J.F."/>
        </authorList>
    </citation>
    <scope>NUCLEOTIDE SEQUENCE</scope>
</reference>
<proteinExistence type="predicted"/>
<dbReference type="GO" id="GO:0016301">
    <property type="term" value="F:kinase activity"/>
    <property type="evidence" value="ECO:0007669"/>
    <property type="project" value="UniProtKB-KW"/>
</dbReference>
<protein>
    <submittedName>
        <fullName evidence="2">Shikimate kinase and 3-dehydroquinate synthase</fullName>
    </submittedName>
</protein>
<dbReference type="InterPro" id="IPR027417">
    <property type="entry name" value="P-loop_NTPase"/>
</dbReference>
<feature type="non-terminal residue" evidence="2">
    <location>
        <position position="74"/>
    </location>
</feature>
<evidence type="ECO:0000256" key="1">
    <source>
        <dbReference type="SAM" id="MobiDB-lite"/>
    </source>
</evidence>
<comment type="caution">
    <text evidence="2">The sequence shown here is derived from an EMBL/GenBank/DDBJ whole genome shotgun (WGS) entry which is preliminary data.</text>
</comment>
<dbReference type="Gene3D" id="3.40.50.300">
    <property type="entry name" value="P-loop containing nucleotide triphosphate hydrolases"/>
    <property type="match status" value="1"/>
</dbReference>